<name>A0A7W9SU53_ARMRO</name>
<comment type="caution">
    <text evidence="16">The sequence shown here is derived from an EMBL/GenBank/DDBJ whole genome shotgun (WGS) entry which is preliminary data.</text>
</comment>
<dbReference type="EC" id="2.3.2.3" evidence="3"/>
<keyword evidence="7 14" id="KW-0812">Transmembrane</keyword>
<reference evidence="16 17" key="1">
    <citation type="submission" date="2020-08" db="EMBL/GenBank/DDBJ databases">
        <title>Genomic Encyclopedia of Type Strains, Phase IV (KMG-IV): sequencing the most valuable type-strain genomes for metagenomic binning, comparative biology and taxonomic classification.</title>
        <authorList>
            <person name="Goeker M."/>
        </authorList>
    </citation>
    <scope>NUCLEOTIDE SEQUENCE [LARGE SCALE GENOMIC DNA]</scope>
    <source>
        <strain evidence="16 17">DSM 23562</strain>
    </source>
</reference>
<dbReference type="GO" id="GO:0055091">
    <property type="term" value="P:phospholipid homeostasis"/>
    <property type="evidence" value="ECO:0007669"/>
    <property type="project" value="TreeGrafter"/>
</dbReference>
<evidence type="ECO:0000256" key="5">
    <source>
        <dbReference type="ARBA" id="ARBA00022475"/>
    </source>
</evidence>
<feature type="transmembrane region" description="Helical" evidence="14">
    <location>
        <begin position="367"/>
        <end position="388"/>
    </location>
</feature>
<accession>A0A7W9SU53</accession>
<evidence type="ECO:0000256" key="2">
    <source>
        <dbReference type="ARBA" id="ARBA00008627"/>
    </source>
</evidence>
<organism evidence="16 17">
    <name type="scientific">Armatimonas rosea</name>
    <dbReference type="NCBI Taxonomy" id="685828"/>
    <lineage>
        <taxon>Bacteria</taxon>
        <taxon>Bacillati</taxon>
        <taxon>Armatimonadota</taxon>
        <taxon>Armatimonadia</taxon>
        <taxon>Armatimonadales</taxon>
        <taxon>Armatimonadaceae</taxon>
        <taxon>Armatimonas</taxon>
    </lineage>
</organism>
<keyword evidence="6" id="KW-0808">Transferase</keyword>
<dbReference type="InterPro" id="IPR016181">
    <property type="entry name" value="Acyl_CoA_acyltransferase"/>
</dbReference>
<feature type="transmembrane region" description="Helical" evidence="14">
    <location>
        <begin position="243"/>
        <end position="263"/>
    </location>
</feature>
<gene>
    <name evidence="16" type="ORF">HNQ39_004686</name>
</gene>
<dbReference type="GO" id="GO:0046677">
    <property type="term" value="P:response to antibiotic"/>
    <property type="evidence" value="ECO:0007669"/>
    <property type="project" value="UniProtKB-KW"/>
</dbReference>
<dbReference type="AlphaFoldDB" id="A0A7W9SU53"/>
<evidence type="ECO:0000256" key="6">
    <source>
        <dbReference type="ARBA" id="ARBA00022679"/>
    </source>
</evidence>
<dbReference type="GO" id="GO:0050071">
    <property type="term" value="F:phosphatidylglycerol lysyltransferase activity"/>
    <property type="evidence" value="ECO:0007669"/>
    <property type="project" value="UniProtKB-EC"/>
</dbReference>
<keyword evidence="17" id="KW-1185">Reference proteome</keyword>
<evidence type="ECO:0000256" key="13">
    <source>
        <dbReference type="ARBA" id="ARBA00047540"/>
    </source>
</evidence>
<dbReference type="InterPro" id="IPR022791">
    <property type="entry name" value="L-PG_synthase/AglD"/>
</dbReference>
<feature type="transmembrane region" description="Helical" evidence="14">
    <location>
        <begin position="37"/>
        <end position="65"/>
    </location>
</feature>
<evidence type="ECO:0000256" key="3">
    <source>
        <dbReference type="ARBA" id="ARBA00012014"/>
    </source>
</evidence>
<keyword evidence="8 14" id="KW-1133">Transmembrane helix</keyword>
<evidence type="ECO:0000256" key="12">
    <source>
        <dbReference type="ARBA" id="ARBA00031899"/>
    </source>
</evidence>
<dbReference type="Pfam" id="PF03706">
    <property type="entry name" value="LPG_synthase_TM"/>
    <property type="match status" value="1"/>
</dbReference>
<evidence type="ECO:0000256" key="9">
    <source>
        <dbReference type="ARBA" id="ARBA00023098"/>
    </source>
</evidence>
<evidence type="ECO:0000256" key="4">
    <source>
        <dbReference type="ARBA" id="ARBA00021546"/>
    </source>
</evidence>
<dbReference type="GO" id="GO:0006629">
    <property type="term" value="P:lipid metabolic process"/>
    <property type="evidence" value="ECO:0007669"/>
    <property type="project" value="UniProtKB-KW"/>
</dbReference>
<comment type="catalytic activity">
    <reaction evidence="13">
        <text>L-lysyl-tRNA(Lys) + a 1,2-diacyl-sn-glycero-3-phospho-(1'-sn-glycerol) = a 1,2-diacyl-sn-glycero-3-phospho-1'-(3'-O-L-lysyl)-sn-glycerol + tRNA(Lys)</text>
        <dbReference type="Rhea" id="RHEA:10668"/>
        <dbReference type="Rhea" id="RHEA-COMP:9696"/>
        <dbReference type="Rhea" id="RHEA-COMP:9697"/>
        <dbReference type="ChEBI" id="CHEBI:64716"/>
        <dbReference type="ChEBI" id="CHEBI:75792"/>
        <dbReference type="ChEBI" id="CHEBI:78442"/>
        <dbReference type="ChEBI" id="CHEBI:78529"/>
        <dbReference type="EC" id="2.3.2.3"/>
    </reaction>
</comment>
<dbReference type="EMBL" id="JACHGW010000004">
    <property type="protein sequence ID" value="MBB6052865.1"/>
    <property type="molecule type" value="Genomic_DNA"/>
</dbReference>
<dbReference type="Proteomes" id="UP000520814">
    <property type="component" value="Unassembled WGS sequence"/>
</dbReference>
<feature type="transmembrane region" description="Helical" evidence="14">
    <location>
        <begin position="283"/>
        <end position="313"/>
    </location>
</feature>
<feature type="transmembrane region" description="Helical" evidence="14">
    <location>
        <begin position="147"/>
        <end position="167"/>
    </location>
</feature>
<dbReference type="SUPFAM" id="SSF55729">
    <property type="entry name" value="Acyl-CoA N-acyltransferases (Nat)"/>
    <property type="match status" value="1"/>
</dbReference>
<dbReference type="PANTHER" id="PTHR34697:SF2">
    <property type="entry name" value="PHOSPHATIDYLGLYCEROL LYSYLTRANSFERASE"/>
    <property type="match status" value="1"/>
</dbReference>
<feature type="transmembrane region" description="Helical" evidence="14">
    <location>
        <begin position="77"/>
        <end position="98"/>
    </location>
</feature>
<evidence type="ECO:0000259" key="15">
    <source>
        <dbReference type="Pfam" id="PF09924"/>
    </source>
</evidence>
<feature type="domain" description="Phosphatidylglycerol lysyltransferase C-terminal" evidence="15">
    <location>
        <begin position="549"/>
        <end position="841"/>
    </location>
</feature>
<evidence type="ECO:0000256" key="7">
    <source>
        <dbReference type="ARBA" id="ARBA00022692"/>
    </source>
</evidence>
<keyword evidence="9" id="KW-0443">Lipid metabolism</keyword>
<evidence type="ECO:0000256" key="1">
    <source>
        <dbReference type="ARBA" id="ARBA00004651"/>
    </source>
</evidence>
<dbReference type="RefSeq" id="WP_221290252.1">
    <property type="nucleotide sequence ID" value="NZ_JACHGW010000004.1"/>
</dbReference>
<evidence type="ECO:0000313" key="16">
    <source>
        <dbReference type="EMBL" id="MBB6052865.1"/>
    </source>
</evidence>
<feature type="transmembrane region" description="Helical" evidence="14">
    <location>
        <begin position="325"/>
        <end position="347"/>
    </location>
</feature>
<comment type="subcellular location">
    <subcellularLocation>
        <location evidence="1">Cell membrane</location>
        <topology evidence="1">Multi-pass membrane protein</topology>
    </subcellularLocation>
</comment>
<protein>
    <recommendedName>
        <fullName evidence="4">Phosphatidylglycerol lysyltransferase</fullName>
        <ecNumber evidence="3">2.3.2.3</ecNumber>
    </recommendedName>
    <alternativeName>
        <fullName evidence="12">Lysylphosphatidylglycerol synthase</fullName>
    </alternativeName>
</protein>
<keyword evidence="10 14" id="KW-0472">Membrane</keyword>
<keyword evidence="5" id="KW-1003">Cell membrane</keyword>
<dbReference type="PANTHER" id="PTHR34697">
    <property type="entry name" value="PHOSPHATIDYLGLYCEROL LYSYLTRANSFERASE"/>
    <property type="match status" value="1"/>
</dbReference>
<feature type="transmembrane region" description="Helical" evidence="14">
    <location>
        <begin position="513"/>
        <end position="534"/>
    </location>
</feature>
<feature type="transmembrane region" description="Helical" evidence="14">
    <location>
        <begin position="215"/>
        <end position="236"/>
    </location>
</feature>
<sequence length="892" mass="95805">MRPGWITVLLLGAVAVAIAFQRQELLALIVALEQARLVPVLGAIGCQLGFFVLMIALHATAFAAVGAPVRARVLAPVWFTSLFLNLTVPGTGATAFVADATRRGVAPARATAALLVVRVCDLATFGVVLLAGLVTLWLHGALRPAELLAALGLLVLIGLWGGGLVLAHRELARLERLLAGMERLARGRLPAGWGAEQARHASESAGELFAQPRRLLAPLCLALAAHVADLFCLAFLSRAFGLHLAPGTVLAAFSVGLLFWIVAVTPDGLGAVEGMMTVTFVSLGVPVVKAAAVTLAFRGLALWLPLAVGAVLHLSRLRLHPRSDLGVRVLSGLTALMGLTNLISATLPALGLRLSFLRNHLPLEVRYGSRLATVLAAFALFLLAQGLLRRKKLAHRLAIVAVVLSVVAHLSKGLDWEEAVLGLGLLTMLWSQRTKFIARSDGPTIHQGVRVLVGALGFTLVYGILGFWLLDRHFAYDFGFRAALEQTLAMFFSFSDPGPLPVTRFGRWFTESIYTVGATTLGYALFTLLQPVLLRQRATPTEQLRAKTIVEAHGCSSLARFVLFSDKLYWFSAGGSVVGYALVGRSAVALGDPIGPTDDIAAAITGFVAFCTENDWEPAFYQTLPDHLDAYQAAGLQALGIGSEAVVDVASFTLAGRAVKSLRGGVGRLRKAGYTAEVLSPPYSPELLRQLKAVSDDWLHQQHGGEKRFSLGWFDEAYLNDGPLAVVHDADGTLVAFANVIPEYQKSESTIDLMRRRRDAESGVMDLVFVTLFEWAREQGFATFNLGLAPLSGVGQDADDPLVERVLNLVFRSGGRFYSFEGLHAYKKKFLPTWEPRYLIYRSSLALPQAAAAVVRADNPGHSLRFFTIAKKIKPVGTNSPSGDALLSGNPP</sequence>
<keyword evidence="11" id="KW-0046">Antibiotic resistance</keyword>
<evidence type="ECO:0000256" key="14">
    <source>
        <dbReference type="SAM" id="Phobius"/>
    </source>
</evidence>
<comment type="similarity">
    <text evidence="2">Belongs to the LPG synthase family.</text>
</comment>
<dbReference type="InterPro" id="IPR051211">
    <property type="entry name" value="PG_lysyltransferase"/>
</dbReference>
<proteinExistence type="inferred from homology"/>
<evidence type="ECO:0000256" key="8">
    <source>
        <dbReference type="ARBA" id="ARBA00022989"/>
    </source>
</evidence>
<dbReference type="GO" id="GO:0005886">
    <property type="term" value="C:plasma membrane"/>
    <property type="evidence" value="ECO:0007669"/>
    <property type="project" value="UniProtKB-SubCell"/>
</dbReference>
<evidence type="ECO:0000256" key="11">
    <source>
        <dbReference type="ARBA" id="ARBA00023251"/>
    </source>
</evidence>
<dbReference type="InterPro" id="IPR024320">
    <property type="entry name" value="LPG_synthase_C"/>
</dbReference>
<feature type="transmembrane region" description="Helical" evidence="14">
    <location>
        <begin position="451"/>
        <end position="470"/>
    </location>
</feature>
<evidence type="ECO:0000256" key="10">
    <source>
        <dbReference type="ARBA" id="ARBA00023136"/>
    </source>
</evidence>
<feature type="transmembrane region" description="Helical" evidence="14">
    <location>
        <begin position="110"/>
        <end position="138"/>
    </location>
</feature>
<evidence type="ECO:0000313" key="17">
    <source>
        <dbReference type="Proteomes" id="UP000520814"/>
    </source>
</evidence>
<dbReference type="Pfam" id="PF09924">
    <property type="entry name" value="LPG_synthase_C"/>
    <property type="match status" value="1"/>
</dbReference>